<gene>
    <name evidence="1" type="ORF">M427DRAFT_132915</name>
</gene>
<accession>A0A139AN34</accession>
<organism evidence="1 2">
    <name type="scientific">Gonapodya prolifera (strain JEL478)</name>
    <name type="common">Monoblepharis prolifera</name>
    <dbReference type="NCBI Taxonomy" id="1344416"/>
    <lineage>
        <taxon>Eukaryota</taxon>
        <taxon>Fungi</taxon>
        <taxon>Fungi incertae sedis</taxon>
        <taxon>Chytridiomycota</taxon>
        <taxon>Chytridiomycota incertae sedis</taxon>
        <taxon>Monoblepharidomycetes</taxon>
        <taxon>Monoblepharidales</taxon>
        <taxon>Gonapodyaceae</taxon>
        <taxon>Gonapodya</taxon>
    </lineage>
</organism>
<evidence type="ECO:0000313" key="2">
    <source>
        <dbReference type="Proteomes" id="UP000070544"/>
    </source>
</evidence>
<reference evidence="1 2" key="1">
    <citation type="journal article" date="2015" name="Genome Biol. Evol.">
        <title>Phylogenomic analyses indicate that early fungi evolved digesting cell walls of algal ancestors of land plants.</title>
        <authorList>
            <person name="Chang Y."/>
            <person name="Wang S."/>
            <person name="Sekimoto S."/>
            <person name="Aerts A.L."/>
            <person name="Choi C."/>
            <person name="Clum A."/>
            <person name="LaButti K.M."/>
            <person name="Lindquist E.A."/>
            <person name="Yee Ngan C."/>
            <person name="Ohm R.A."/>
            <person name="Salamov A.A."/>
            <person name="Grigoriev I.V."/>
            <person name="Spatafora J.W."/>
            <person name="Berbee M.L."/>
        </authorList>
    </citation>
    <scope>NUCLEOTIDE SEQUENCE [LARGE SCALE GENOMIC DNA]</scope>
    <source>
        <strain evidence="1 2">JEL478</strain>
    </source>
</reference>
<dbReference type="EMBL" id="KQ965743">
    <property type="protein sequence ID" value="KXS18152.1"/>
    <property type="molecule type" value="Genomic_DNA"/>
</dbReference>
<sequence length="81" mass="8864">MLTPSAIRHHANGDLEHCHGRCCSDRHHKCFGKHEHDDAISQGTSDISLLATAIQKDTSTVIRNHIANYLDKAIGICSTST</sequence>
<dbReference type="AlphaFoldDB" id="A0A139AN34"/>
<protein>
    <submittedName>
        <fullName evidence="1">Uncharacterized protein</fullName>
    </submittedName>
</protein>
<evidence type="ECO:0000313" key="1">
    <source>
        <dbReference type="EMBL" id="KXS18152.1"/>
    </source>
</evidence>
<name>A0A139AN34_GONPJ</name>
<dbReference type="OrthoDB" id="10532031at2759"/>
<proteinExistence type="predicted"/>
<dbReference type="Proteomes" id="UP000070544">
    <property type="component" value="Unassembled WGS sequence"/>
</dbReference>
<keyword evidence="2" id="KW-1185">Reference proteome</keyword>